<evidence type="ECO:0000256" key="1">
    <source>
        <dbReference type="ARBA" id="ARBA00007092"/>
    </source>
</evidence>
<keyword evidence="4 5" id="KW-0460">Magnesium</keyword>
<dbReference type="PANTHER" id="PTHR22748:SF4">
    <property type="entry name" value="DNA-(APURINIC OR APYRIMIDINIC SITE) ENDONUCLEASE 2"/>
    <property type="match status" value="1"/>
</dbReference>
<feature type="domain" description="Endonuclease/exonuclease/phosphatase" evidence="8">
    <location>
        <begin position="305"/>
        <end position="463"/>
    </location>
</feature>
<dbReference type="SUPFAM" id="SSF56219">
    <property type="entry name" value="DNase I-like"/>
    <property type="match status" value="1"/>
</dbReference>
<dbReference type="GO" id="GO:0046872">
    <property type="term" value="F:metal ion binding"/>
    <property type="evidence" value="ECO:0007669"/>
    <property type="project" value="UniProtKB-KW"/>
</dbReference>
<dbReference type="Pfam" id="PF03372">
    <property type="entry name" value="Exo_endo_phos"/>
    <property type="match status" value="1"/>
</dbReference>
<feature type="binding site" evidence="5">
    <location>
        <position position="445"/>
    </location>
    <ligand>
        <name>Mg(2+)</name>
        <dbReference type="ChEBI" id="CHEBI:18420"/>
        <label>1</label>
    </ligand>
</feature>
<feature type="binding site" evidence="5">
    <location>
        <position position="308"/>
    </location>
    <ligand>
        <name>Mg(2+)</name>
        <dbReference type="ChEBI" id="CHEBI:18420"/>
        <label>1</label>
    </ligand>
</feature>
<dbReference type="InterPro" id="IPR004808">
    <property type="entry name" value="AP_endonuc_1"/>
</dbReference>
<dbReference type="GO" id="GO:0008311">
    <property type="term" value="F:double-stranded DNA 3'-5' DNA exonuclease activity"/>
    <property type="evidence" value="ECO:0007669"/>
    <property type="project" value="TreeGrafter"/>
</dbReference>
<name>A0AAD8JJA1_9APIA</name>
<keyword evidence="2 5" id="KW-0479">Metal-binding</keyword>
<comment type="similarity">
    <text evidence="1">Belongs to the DNA repair enzymes AP/ExoA family.</text>
</comment>
<evidence type="ECO:0000256" key="7">
    <source>
        <dbReference type="SAM" id="MobiDB-lite"/>
    </source>
</evidence>
<reference evidence="9" key="2">
    <citation type="submission" date="2023-05" db="EMBL/GenBank/DDBJ databases">
        <authorList>
            <person name="Schelkunov M.I."/>
        </authorList>
    </citation>
    <scope>NUCLEOTIDE SEQUENCE</scope>
    <source>
        <strain evidence="9">Hsosn_3</strain>
        <tissue evidence="9">Leaf</tissue>
    </source>
</reference>
<evidence type="ECO:0000259" key="8">
    <source>
        <dbReference type="Pfam" id="PF03372"/>
    </source>
</evidence>
<organism evidence="9 10">
    <name type="scientific">Heracleum sosnowskyi</name>
    <dbReference type="NCBI Taxonomy" id="360622"/>
    <lineage>
        <taxon>Eukaryota</taxon>
        <taxon>Viridiplantae</taxon>
        <taxon>Streptophyta</taxon>
        <taxon>Embryophyta</taxon>
        <taxon>Tracheophyta</taxon>
        <taxon>Spermatophyta</taxon>
        <taxon>Magnoliopsida</taxon>
        <taxon>eudicotyledons</taxon>
        <taxon>Gunneridae</taxon>
        <taxon>Pentapetalae</taxon>
        <taxon>asterids</taxon>
        <taxon>campanulids</taxon>
        <taxon>Apiales</taxon>
        <taxon>Apiaceae</taxon>
        <taxon>Apioideae</taxon>
        <taxon>apioid superclade</taxon>
        <taxon>Tordylieae</taxon>
        <taxon>Tordyliinae</taxon>
        <taxon>Heracleum</taxon>
    </lineage>
</organism>
<evidence type="ECO:0000256" key="4">
    <source>
        <dbReference type="ARBA" id="ARBA00022842"/>
    </source>
</evidence>
<dbReference type="InterPro" id="IPR036691">
    <property type="entry name" value="Endo/exonu/phosph_ase_sf"/>
</dbReference>
<dbReference type="GO" id="GO:0008081">
    <property type="term" value="F:phosphoric diester hydrolase activity"/>
    <property type="evidence" value="ECO:0007669"/>
    <property type="project" value="TreeGrafter"/>
</dbReference>
<comment type="cofactor">
    <cofactor evidence="5">
        <name>Mg(2+)</name>
        <dbReference type="ChEBI" id="CHEBI:18420"/>
    </cofactor>
    <cofactor evidence="5">
        <name>Mn(2+)</name>
        <dbReference type="ChEBI" id="CHEBI:29035"/>
    </cofactor>
    <text evidence="5">Probably binds two magnesium or manganese ions per subunit.</text>
</comment>
<sequence>MFMPRTVWVECKGLPMNVWLEENLKAFTMFMGEWLSWTYQKDDSNEFFNPLICLSTSRTDTIDESFEVMVKGKLLSISFSEVLDKEGLKGKILPMQEGSGWREEKPKTHPEVEYQRSDNLERKINECEAAYKRSEILEREDNEWVSQQNNGTISPILSFSPTKSVIPESEEVVYRNMQLSEGFNIEVCEDSSTIVDDIRVDSHQSLCENLGNLKMKSAVGRPRKRVRSIKNPFDMGLSRKKKLKSFKNVKRAKDKSLSNSLGPVLRPMLETKERDNLVEAEQILKCADDLGLTVQGPREENLKLLSWNCRGVHNTVSRGNIKELVRKHRVNILCLQETKCEVWDDLLKNSIWDCGSHGWIVQSSVGFSGGFICSWDSSEFSCIGLAQNQNWIWTQLKHLSSQVYKNIINVYSPSCSKGKQKLWQELQSILDCISEEATCVIGDFNCVRSASERLHCEYRNLDSQKFNDFLKDCNLLDLELINPSGIIKDIVKVAKSVSSKELLRSFQFEWKVNDDKSTLFWEDTWIQGTSFKLSFARLYSLSVWKNTEGCHKHFKGSKKLEFTGPVKVRNVLLAEWEALKTIVGLHSHTFDRNSVEACLSLSFSPTLPDGSVPDFTNIIPNLALKSTILNYIMSSSTTTIASELTRWPSHLSSTSSLESVTPTTPLQKTWQENNSERRVSKTLLNSFKSQKAY</sequence>
<proteinExistence type="inferred from homology"/>
<evidence type="ECO:0000256" key="2">
    <source>
        <dbReference type="ARBA" id="ARBA00022723"/>
    </source>
</evidence>
<gene>
    <name evidence="9" type="ORF">POM88_003281</name>
</gene>
<dbReference type="Proteomes" id="UP001237642">
    <property type="component" value="Unassembled WGS sequence"/>
</dbReference>
<evidence type="ECO:0000256" key="3">
    <source>
        <dbReference type="ARBA" id="ARBA00022801"/>
    </source>
</evidence>
<dbReference type="PANTHER" id="PTHR22748">
    <property type="entry name" value="AP ENDONUCLEASE"/>
    <property type="match status" value="1"/>
</dbReference>
<feature type="site" description="Transition state stabilizer" evidence="6">
    <location>
        <position position="445"/>
    </location>
</feature>
<keyword evidence="10" id="KW-1185">Reference proteome</keyword>
<dbReference type="EMBL" id="JAUIZM010000001">
    <property type="protein sequence ID" value="KAK1403676.1"/>
    <property type="molecule type" value="Genomic_DNA"/>
</dbReference>
<comment type="caution">
    <text evidence="9">The sequence shown here is derived from an EMBL/GenBank/DDBJ whole genome shotgun (WGS) entry which is preliminary data.</text>
</comment>
<feature type="compositionally biased region" description="Low complexity" evidence="7">
    <location>
        <begin position="653"/>
        <end position="666"/>
    </location>
</feature>
<dbReference type="InterPro" id="IPR005135">
    <property type="entry name" value="Endo/exonuclease/phosphatase"/>
</dbReference>
<dbReference type="GO" id="GO:0006284">
    <property type="term" value="P:base-excision repair"/>
    <property type="evidence" value="ECO:0007669"/>
    <property type="project" value="TreeGrafter"/>
</dbReference>
<feature type="region of interest" description="Disordered" evidence="7">
    <location>
        <begin position="653"/>
        <end position="676"/>
    </location>
</feature>
<evidence type="ECO:0000313" key="10">
    <source>
        <dbReference type="Proteomes" id="UP001237642"/>
    </source>
</evidence>
<evidence type="ECO:0000313" key="9">
    <source>
        <dbReference type="EMBL" id="KAK1403676.1"/>
    </source>
</evidence>
<accession>A0AAD8JJA1</accession>
<dbReference type="GO" id="GO:0005634">
    <property type="term" value="C:nucleus"/>
    <property type="evidence" value="ECO:0007669"/>
    <property type="project" value="TreeGrafter"/>
</dbReference>
<evidence type="ECO:0000256" key="6">
    <source>
        <dbReference type="PIRSR" id="PIRSR604808-3"/>
    </source>
</evidence>
<evidence type="ECO:0000256" key="5">
    <source>
        <dbReference type="PIRSR" id="PIRSR604808-2"/>
    </source>
</evidence>
<dbReference type="GO" id="GO:0003906">
    <property type="term" value="F:DNA-(apurinic or apyrimidinic site) endonuclease activity"/>
    <property type="evidence" value="ECO:0007669"/>
    <property type="project" value="TreeGrafter"/>
</dbReference>
<keyword evidence="3" id="KW-0378">Hydrolase</keyword>
<feature type="binding site" evidence="5">
    <location>
        <position position="443"/>
    </location>
    <ligand>
        <name>Mg(2+)</name>
        <dbReference type="ChEBI" id="CHEBI:18420"/>
        <label>1</label>
    </ligand>
</feature>
<protein>
    <recommendedName>
        <fullName evidence="8">Endonuclease/exonuclease/phosphatase domain-containing protein</fullName>
    </recommendedName>
</protein>
<feature type="binding site" evidence="5">
    <location>
        <position position="337"/>
    </location>
    <ligand>
        <name>Mg(2+)</name>
        <dbReference type="ChEBI" id="CHEBI:18420"/>
        <label>1</label>
    </ligand>
</feature>
<dbReference type="Gene3D" id="3.60.10.10">
    <property type="entry name" value="Endonuclease/exonuclease/phosphatase"/>
    <property type="match status" value="1"/>
</dbReference>
<dbReference type="AlphaFoldDB" id="A0AAD8JJA1"/>
<keyword evidence="5" id="KW-0464">Manganese</keyword>
<reference evidence="9" key="1">
    <citation type="submission" date="2023-02" db="EMBL/GenBank/DDBJ databases">
        <title>Genome of toxic invasive species Heracleum sosnowskyi carries increased number of genes despite the absence of recent whole-genome duplications.</title>
        <authorList>
            <person name="Schelkunov M."/>
            <person name="Shtratnikova V."/>
            <person name="Makarenko M."/>
            <person name="Klepikova A."/>
            <person name="Omelchenko D."/>
            <person name="Novikova G."/>
            <person name="Obukhova E."/>
            <person name="Bogdanov V."/>
            <person name="Penin A."/>
            <person name="Logacheva M."/>
        </authorList>
    </citation>
    <scope>NUCLEOTIDE SEQUENCE</scope>
    <source>
        <strain evidence="9">Hsosn_3</strain>
        <tissue evidence="9">Leaf</tissue>
    </source>
</reference>